<dbReference type="Proteomes" id="UP001595906">
    <property type="component" value="Unassembled WGS sequence"/>
</dbReference>
<keyword evidence="3" id="KW-1185">Reference proteome</keyword>
<accession>A0ABV8PYW6</accession>
<name>A0ABV8PYW6_9BACT</name>
<comment type="caution">
    <text evidence="2">The sequence shown here is derived from an EMBL/GenBank/DDBJ whole genome shotgun (WGS) entry which is preliminary data.</text>
</comment>
<dbReference type="Pfam" id="PF05751">
    <property type="entry name" value="FixH"/>
    <property type="match status" value="1"/>
</dbReference>
<organism evidence="2 3">
    <name type="scientific">Parasediminibacterium paludis</name>
    <dbReference type="NCBI Taxonomy" id="908966"/>
    <lineage>
        <taxon>Bacteria</taxon>
        <taxon>Pseudomonadati</taxon>
        <taxon>Bacteroidota</taxon>
        <taxon>Chitinophagia</taxon>
        <taxon>Chitinophagales</taxon>
        <taxon>Chitinophagaceae</taxon>
        <taxon>Parasediminibacterium</taxon>
    </lineage>
</organism>
<reference evidence="3" key="1">
    <citation type="journal article" date="2019" name="Int. J. Syst. Evol. Microbiol.">
        <title>The Global Catalogue of Microorganisms (GCM) 10K type strain sequencing project: providing services to taxonomists for standard genome sequencing and annotation.</title>
        <authorList>
            <consortium name="The Broad Institute Genomics Platform"/>
            <consortium name="The Broad Institute Genome Sequencing Center for Infectious Disease"/>
            <person name="Wu L."/>
            <person name="Ma J."/>
        </authorList>
    </citation>
    <scope>NUCLEOTIDE SEQUENCE [LARGE SCALE GENOMIC DNA]</scope>
    <source>
        <strain evidence="3">CECT 8010</strain>
    </source>
</reference>
<evidence type="ECO:0000313" key="3">
    <source>
        <dbReference type="Proteomes" id="UP001595906"/>
    </source>
</evidence>
<evidence type="ECO:0000313" key="2">
    <source>
        <dbReference type="EMBL" id="MFC4232470.1"/>
    </source>
</evidence>
<sequence length="146" mass="16322">MNWGYKILIGFSTFVIAMLCMVGVAMKQSNEMIDDNYYDKELKYQDKIDASNNLSAVAEKLSITDSGDVVVLQLPLATIGNNTTGTIECIRSAAQNKDVKMRLQVDASGKQVLPKTLFINGVYQLRLDWMTNGTSYFHQQVLTITK</sequence>
<keyword evidence="1" id="KW-0472">Membrane</keyword>
<dbReference type="InterPro" id="IPR008620">
    <property type="entry name" value="FixH"/>
</dbReference>
<proteinExistence type="predicted"/>
<protein>
    <submittedName>
        <fullName evidence="2">FixH family protein</fullName>
    </submittedName>
</protein>
<dbReference type="EMBL" id="JBHSDC010000022">
    <property type="protein sequence ID" value="MFC4232470.1"/>
    <property type="molecule type" value="Genomic_DNA"/>
</dbReference>
<gene>
    <name evidence="2" type="ORF">ACFOW1_11240</name>
</gene>
<evidence type="ECO:0000256" key="1">
    <source>
        <dbReference type="SAM" id="Phobius"/>
    </source>
</evidence>
<dbReference type="RefSeq" id="WP_379014336.1">
    <property type="nucleotide sequence ID" value="NZ_JBHSDC010000022.1"/>
</dbReference>
<feature type="transmembrane region" description="Helical" evidence="1">
    <location>
        <begin position="7"/>
        <end position="26"/>
    </location>
</feature>
<keyword evidence="1" id="KW-1133">Transmembrane helix</keyword>
<keyword evidence="1" id="KW-0812">Transmembrane</keyword>